<dbReference type="GO" id="GO:0043169">
    <property type="term" value="F:cation binding"/>
    <property type="evidence" value="ECO:0007669"/>
    <property type="project" value="InterPro"/>
</dbReference>
<dbReference type="GO" id="GO:0003844">
    <property type="term" value="F:1,4-alpha-glucan branching enzyme activity"/>
    <property type="evidence" value="ECO:0007669"/>
    <property type="project" value="UniProtKB-UniRule"/>
</dbReference>
<dbReference type="InterPro" id="IPR006407">
    <property type="entry name" value="GlgB"/>
</dbReference>
<evidence type="ECO:0000259" key="12">
    <source>
        <dbReference type="SMART" id="SM00642"/>
    </source>
</evidence>
<comment type="catalytic activity">
    <reaction evidence="1 10">
        <text>Transfers a segment of a (1-&gt;4)-alpha-D-glucan chain to a primary hydroxy group in a similar glucan chain.</text>
        <dbReference type="EC" id="2.4.1.18"/>
    </reaction>
</comment>
<evidence type="ECO:0000256" key="6">
    <source>
        <dbReference type="ARBA" id="ARBA00022676"/>
    </source>
</evidence>
<dbReference type="RefSeq" id="WP_066885159.1">
    <property type="nucleotide sequence ID" value="NZ_JYIJ01000016.1"/>
</dbReference>
<dbReference type="NCBIfam" id="NF008967">
    <property type="entry name" value="PRK12313.1"/>
    <property type="match status" value="1"/>
</dbReference>
<feature type="active site" description="Nucleophile" evidence="10 11">
    <location>
        <position position="406"/>
    </location>
</feature>
<reference evidence="14" key="1">
    <citation type="submission" date="2015-04" db="EMBL/GenBank/DDBJ databases">
        <title>Physiological reanalysis, assessment of diazotrophy, and genome sequences of multiple isolates of Streptomyces thermoautotrophicus.</title>
        <authorList>
            <person name="MacKellar D.C."/>
            <person name="Lieber L."/>
            <person name="Norman J."/>
            <person name="Bolger A."/>
            <person name="Tobin C."/>
            <person name="Murray J.W."/>
            <person name="Chang R."/>
            <person name="Ford T."/>
            <person name="Nguyen P.Q."/>
            <person name="Woodward J."/>
            <person name="Permingeat H."/>
            <person name="Joshi N.S."/>
            <person name="Silver P.A."/>
            <person name="Usadel B."/>
            <person name="Rutherford A.W."/>
            <person name="Friesen M."/>
            <person name="Prell J."/>
        </authorList>
    </citation>
    <scope>NUCLEOTIDE SEQUENCE [LARGE SCALE GENOMIC DNA]</scope>
    <source>
        <strain evidence="14">H1</strain>
    </source>
</reference>
<organism evidence="13 14">
    <name type="scientific">Carbonactinospora thermoautotrophica</name>
    <dbReference type="NCBI Taxonomy" id="1469144"/>
    <lineage>
        <taxon>Bacteria</taxon>
        <taxon>Bacillati</taxon>
        <taxon>Actinomycetota</taxon>
        <taxon>Actinomycetes</taxon>
        <taxon>Kitasatosporales</taxon>
        <taxon>Carbonactinosporaceae</taxon>
        <taxon>Carbonactinospora</taxon>
    </lineage>
</organism>
<evidence type="ECO:0000256" key="3">
    <source>
        <dbReference type="ARBA" id="ARBA00009000"/>
    </source>
</evidence>
<feature type="domain" description="Glycosyl hydrolase family 13 catalytic" evidence="12">
    <location>
        <begin position="254"/>
        <end position="595"/>
    </location>
</feature>
<gene>
    <name evidence="10" type="primary">glgB</name>
    <name evidence="13" type="ORF">LI90_1196</name>
</gene>
<comment type="function">
    <text evidence="10">Catalyzes the formation of the alpha-1,6-glucosidic linkages in glycogen by scission of a 1,4-alpha-linked oligosaccharide from growing alpha-1,4-glucan chains and the subsequent attachment of the oligosaccharide to the alpha-1,6 position.</text>
</comment>
<dbReference type="InterPro" id="IPR044143">
    <property type="entry name" value="GlgB_N_E_set_prok"/>
</dbReference>
<comment type="subunit">
    <text evidence="4 10">Monomer.</text>
</comment>
<dbReference type="GO" id="GO:0005978">
    <property type="term" value="P:glycogen biosynthetic process"/>
    <property type="evidence" value="ECO:0007669"/>
    <property type="project" value="UniProtKB-UniRule"/>
</dbReference>
<dbReference type="InterPro" id="IPR017853">
    <property type="entry name" value="GH"/>
</dbReference>
<evidence type="ECO:0000256" key="1">
    <source>
        <dbReference type="ARBA" id="ARBA00000826"/>
    </source>
</evidence>
<dbReference type="SUPFAM" id="SSF51445">
    <property type="entry name" value="(Trans)glycosidases"/>
    <property type="match status" value="1"/>
</dbReference>
<dbReference type="PANTHER" id="PTHR43651:SF3">
    <property type="entry name" value="1,4-ALPHA-GLUCAN-BRANCHING ENZYME"/>
    <property type="match status" value="1"/>
</dbReference>
<evidence type="ECO:0000256" key="7">
    <source>
        <dbReference type="ARBA" id="ARBA00022679"/>
    </source>
</evidence>
<evidence type="ECO:0000256" key="11">
    <source>
        <dbReference type="PIRSR" id="PIRSR000463-1"/>
    </source>
</evidence>
<keyword evidence="7 10" id="KW-0808">Transferase</keyword>
<dbReference type="Pfam" id="PF02806">
    <property type="entry name" value="Alpha-amylase_C"/>
    <property type="match status" value="1"/>
</dbReference>
<dbReference type="FunFam" id="3.20.20.80:FF:000003">
    <property type="entry name" value="1,4-alpha-glucan branching enzyme GlgB"/>
    <property type="match status" value="1"/>
</dbReference>
<name>A0A132MNX2_9ACTN</name>
<dbReference type="STRING" id="1469144.LI90_1196"/>
<evidence type="ECO:0000256" key="2">
    <source>
        <dbReference type="ARBA" id="ARBA00004964"/>
    </source>
</evidence>
<dbReference type="FunFam" id="2.60.40.10:FF:000169">
    <property type="entry name" value="1,4-alpha-glucan branching enzyme GlgB"/>
    <property type="match status" value="1"/>
</dbReference>
<dbReference type="SUPFAM" id="SSF51011">
    <property type="entry name" value="Glycosyl hydrolase domain"/>
    <property type="match status" value="1"/>
</dbReference>
<comment type="pathway">
    <text evidence="2 10">Glycan biosynthesis; glycogen biosynthesis.</text>
</comment>
<keyword evidence="5 10" id="KW-0321">Glycogen metabolism</keyword>
<dbReference type="InterPro" id="IPR054169">
    <property type="entry name" value="GlgB_N"/>
</dbReference>
<dbReference type="PIRSF" id="PIRSF000463">
    <property type="entry name" value="GlgB"/>
    <property type="match status" value="1"/>
</dbReference>
<dbReference type="FunFam" id="2.60.40.1180:FF:000002">
    <property type="entry name" value="1,4-alpha-glucan branching enzyme GlgB"/>
    <property type="match status" value="1"/>
</dbReference>
<dbReference type="AlphaFoldDB" id="A0A132MNX2"/>
<dbReference type="InterPro" id="IPR004193">
    <property type="entry name" value="Glyco_hydro_13_N"/>
</dbReference>
<dbReference type="CDD" id="cd11322">
    <property type="entry name" value="AmyAc_Glg_BE"/>
    <property type="match status" value="1"/>
</dbReference>
<dbReference type="GO" id="GO:0005829">
    <property type="term" value="C:cytosol"/>
    <property type="evidence" value="ECO:0007669"/>
    <property type="project" value="TreeGrafter"/>
</dbReference>
<evidence type="ECO:0000256" key="10">
    <source>
        <dbReference type="HAMAP-Rule" id="MF_00685"/>
    </source>
</evidence>
<dbReference type="Proteomes" id="UP000070188">
    <property type="component" value="Unassembled WGS sequence"/>
</dbReference>
<dbReference type="Gene3D" id="2.60.40.10">
    <property type="entry name" value="Immunoglobulins"/>
    <property type="match status" value="2"/>
</dbReference>
<dbReference type="PATRIC" id="fig|1469144.10.peg.1325"/>
<evidence type="ECO:0000256" key="4">
    <source>
        <dbReference type="ARBA" id="ARBA00011245"/>
    </source>
</evidence>
<dbReference type="InterPro" id="IPR013780">
    <property type="entry name" value="Glyco_hydro_b"/>
</dbReference>
<dbReference type="Gene3D" id="3.20.20.80">
    <property type="entry name" value="Glycosidases"/>
    <property type="match status" value="1"/>
</dbReference>
<comment type="similarity">
    <text evidence="3 10">Belongs to the glycosyl hydrolase 13 family. GlgB subfamily.</text>
</comment>
<dbReference type="OrthoDB" id="9800174at2"/>
<dbReference type="Pfam" id="PF22019">
    <property type="entry name" value="GlgB_N"/>
    <property type="match status" value="1"/>
</dbReference>
<dbReference type="NCBIfam" id="NF003811">
    <property type="entry name" value="PRK05402.1"/>
    <property type="match status" value="1"/>
</dbReference>
<evidence type="ECO:0000256" key="8">
    <source>
        <dbReference type="ARBA" id="ARBA00023056"/>
    </source>
</evidence>
<keyword evidence="9 10" id="KW-0119">Carbohydrate metabolism</keyword>
<evidence type="ECO:0000256" key="9">
    <source>
        <dbReference type="ARBA" id="ARBA00023277"/>
    </source>
</evidence>
<dbReference type="GO" id="GO:0004553">
    <property type="term" value="F:hydrolase activity, hydrolyzing O-glycosyl compounds"/>
    <property type="evidence" value="ECO:0007669"/>
    <property type="project" value="InterPro"/>
</dbReference>
<dbReference type="Pfam" id="PF02922">
    <property type="entry name" value="CBM_48"/>
    <property type="match status" value="1"/>
</dbReference>
<sequence length="739" mass="83844">MTEALPAPRLDAAELRRLLAGEHHDPHAVLGPHPTADGVVVRVLRPWAQAVSVITGDGRYELAHEEDGLFSGVLPLDQVPDYRLEVTYPDGTIRTDDPYRFWPTLGEFDLHLIAEGRHEQLWQVLGAHVRTYQTPLGPVRGTSFAVWAPNARGVRVVGDFNYWDGRAHPMRSLGASGVWELFIPDVGHGTKYKYEILGRDGMWRQKADPLAFATECPPATASVVYASDYRWGDAEWLARRAQRNPYTEPMSIYEVHLGSWRKGLSYRELADELVTYVLDMGFTHVEFLPVAEHPFGGSWGYQVSAYFAPTARFGTPDDFRYLVDRLHQAGIGVIVDWVPAHFPRDDWALANFDGTALYEHADPRLGEHPDWGTLIFDFGRREVRNFLVANAVYWLEEFHVDGLRVDAVASMLYRDYSRPEGAWVPNVYGGRENLEAVSFLQEMNATVYKRVPGVVTIAEESTSWPGVTRPTDAGGLGFGFKWNMGWMHDSLAYLSKDPIYRQYHHNQMTFSMMYAYSENFVLPISHDEVVHGKGSLLRKMPGDRWQQLANVRAYLAYMWAHPGKQLLFMGCEFAQEAEWSDSRGLDWELLADPAHKGVQQLVRDLNRVYRETPALWSRDTDPSGFTWLEANDAAGNVFAFLRWGEDGSVLACVANFAAVPHEGYRIGLPRPGRWREVLNTDAEVYGGSNVGNLGQVVTEEIPWQGQPHSAVLRVPPLGTLWFRHEPQNRFRHEPQNRGW</sequence>
<dbReference type="InterPro" id="IPR013783">
    <property type="entry name" value="Ig-like_fold"/>
</dbReference>
<dbReference type="UniPathway" id="UPA00164"/>
<dbReference type="CDD" id="cd02855">
    <property type="entry name" value="E_set_GBE_prok_N"/>
    <property type="match status" value="1"/>
</dbReference>
<dbReference type="NCBIfam" id="TIGR01515">
    <property type="entry name" value="branching_enzym"/>
    <property type="match status" value="1"/>
</dbReference>
<dbReference type="Gene3D" id="2.60.40.1180">
    <property type="entry name" value="Golgi alpha-mannosidase II"/>
    <property type="match status" value="1"/>
</dbReference>
<keyword evidence="8 10" id="KW-0320">Glycogen biosynthesis</keyword>
<accession>A0A132MNX2</accession>
<evidence type="ECO:0000256" key="5">
    <source>
        <dbReference type="ARBA" id="ARBA00022600"/>
    </source>
</evidence>
<dbReference type="InterPro" id="IPR037439">
    <property type="entry name" value="Branching_enzy"/>
</dbReference>
<evidence type="ECO:0000313" key="14">
    <source>
        <dbReference type="Proteomes" id="UP000070188"/>
    </source>
</evidence>
<dbReference type="EMBL" id="LAXD01000001">
    <property type="protein sequence ID" value="KWW99560.1"/>
    <property type="molecule type" value="Genomic_DNA"/>
</dbReference>
<dbReference type="InterPro" id="IPR014756">
    <property type="entry name" value="Ig_E-set"/>
</dbReference>
<dbReference type="InterPro" id="IPR006047">
    <property type="entry name" value="GH13_cat_dom"/>
</dbReference>
<evidence type="ECO:0000313" key="13">
    <source>
        <dbReference type="EMBL" id="KWW99560.1"/>
    </source>
</evidence>
<feature type="active site" description="Proton donor" evidence="10 11">
    <location>
        <position position="459"/>
    </location>
</feature>
<comment type="caution">
    <text evidence="13">The sequence shown here is derived from an EMBL/GenBank/DDBJ whole genome shotgun (WGS) entry which is preliminary data.</text>
</comment>
<dbReference type="SUPFAM" id="SSF81296">
    <property type="entry name" value="E set domains"/>
    <property type="match status" value="2"/>
</dbReference>
<protein>
    <recommendedName>
        <fullName evidence="10">1,4-alpha-glucan branching enzyme GlgB</fullName>
        <ecNumber evidence="10">2.4.1.18</ecNumber>
    </recommendedName>
    <alternativeName>
        <fullName evidence="10">1,4-alpha-D-glucan:1,4-alpha-D-glucan 6-glucosyl-transferase</fullName>
    </alternativeName>
    <alternativeName>
        <fullName evidence="10">Alpha-(1-&gt;4)-glucan branching enzyme</fullName>
    </alternativeName>
    <alternativeName>
        <fullName evidence="10">Glycogen branching enzyme</fullName>
        <shortName evidence="10">BE</shortName>
    </alternativeName>
</protein>
<dbReference type="SMART" id="SM00642">
    <property type="entry name" value="Aamy"/>
    <property type="match status" value="1"/>
</dbReference>
<dbReference type="PANTHER" id="PTHR43651">
    <property type="entry name" value="1,4-ALPHA-GLUCAN-BRANCHING ENZYME"/>
    <property type="match status" value="1"/>
</dbReference>
<keyword evidence="6 10" id="KW-0328">Glycosyltransferase</keyword>
<dbReference type="Pfam" id="PF00128">
    <property type="entry name" value="Alpha-amylase"/>
    <property type="match status" value="1"/>
</dbReference>
<keyword evidence="14" id="KW-1185">Reference proteome</keyword>
<proteinExistence type="inferred from homology"/>
<dbReference type="EC" id="2.4.1.18" evidence="10"/>
<dbReference type="HAMAP" id="MF_00685">
    <property type="entry name" value="GlgB"/>
    <property type="match status" value="1"/>
</dbReference>
<dbReference type="InterPro" id="IPR006048">
    <property type="entry name" value="A-amylase/branching_C"/>
</dbReference>